<dbReference type="SUPFAM" id="SSF55874">
    <property type="entry name" value="ATPase domain of HSP90 chaperone/DNA topoisomerase II/histidine kinase"/>
    <property type="match status" value="1"/>
</dbReference>
<dbReference type="PRINTS" id="PR00344">
    <property type="entry name" value="BCTRLSENSOR"/>
</dbReference>
<dbReference type="CDD" id="cd01007">
    <property type="entry name" value="PBP2_BvgS_HisK_like"/>
    <property type="match status" value="1"/>
</dbReference>
<dbReference type="SMART" id="SM00388">
    <property type="entry name" value="HisKA"/>
    <property type="match status" value="1"/>
</dbReference>
<dbReference type="CDD" id="cd16922">
    <property type="entry name" value="HATPase_EvgS-ArcB-TorS-like"/>
    <property type="match status" value="1"/>
</dbReference>
<keyword evidence="7" id="KW-1133">Transmembrane helix</keyword>
<evidence type="ECO:0000256" key="5">
    <source>
        <dbReference type="ARBA" id="ARBA00022777"/>
    </source>
</evidence>
<evidence type="ECO:0000313" key="10">
    <source>
        <dbReference type="EMBL" id="MEB3346199.1"/>
    </source>
</evidence>
<dbReference type="Gene3D" id="3.30.565.10">
    <property type="entry name" value="Histidine kinase-like ATPase, C-terminal domain"/>
    <property type="match status" value="1"/>
</dbReference>
<dbReference type="PROSITE" id="PS50109">
    <property type="entry name" value="HIS_KIN"/>
    <property type="match status" value="1"/>
</dbReference>
<dbReference type="SUPFAM" id="SSF53850">
    <property type="entry name" value="Periplasmic binding protein-like II"/>
    <property type="match status" value="1"/>
</dbReference>
<evidence type="ECO:0000259" key="9">
    <source>
        <dbReference type="PROSITE" id="PS50110"/>
    </source>
</evidence>
<keyword evidence="7" id="KW-0812">Transmembrane</keyword>
<dbReference type="EC" id="2.7.13.3" evidence="2"/>
<dbReference type="Gene3D" id="1.10.287.130">
    <property type="match status" value="1"/>
</dbReference>
<dbReference type="SUPFAM" id="SSF52172">
    <property type="entry name" value="CheY-like"/>
    <property type="match status" value="1"/>
</dbReference>
<dbReference type="SUPFAM" id="SSF47384">
    <property type="entry name" value="Homodimeric domain of signal transducing histidine kinase"/>
    <property type="match status" value="1"/>
</dbReference>
<evidence type="ECO:0000256" key="2">
    <source>
        <dbReference type="ARBA" id="ARBA00012438"/>
    </source>
</evidence>
<evidence type="ECO:0000256" key="7">
    <source>
        <dbReference type="SAM" id="Phobius"/>
    </source>
</evidence>
<feature type="domain" description="Response regulatory" evidence="9">
    <location>
        <begin position="539"/>
        <end position="657"/>
    </location>
</feature>
<comment type="caution">
    <text evidence="10">The sequence shown here is derived from an EMBL/GenBank/DDBJ whole genome shotgun (WGS) entry which is preliminary data.</text>
</comment>
<keyword evidence="5" id="KW-0418">Kinase</keyword>
<dbReference type="Gene3D" id="3.40.50.2300">
    <property type="match status" value="1"/>
</dbReference>
<organism evidence="10 11">
    <name type="scientific">Aquimarina gracilis</name>
    <dbReference type="NCBI Taxonomy" id="874422"/>
    <lineage>
        <taxon>Bacteria</taxon>
        <taxon>Pseudomonadati</taxon>
        <taxon>Bacteroidota</taxon>
        <taxon>Flavobacteriia</taxon>
        <taxon>Flavobacteriales</taxon>
        <taxon>Flavobacteriaceae</taxon>
        <taxon>Aquimarina</taxon>
    </lineage>
</organism>
<dbReference type="InterPro" id="IPR003594">
    <property type="entry name" value="HATPase_dom"/>
</dbReference>
<dbReference type="Proteomes" id="UP001327027">
    <property type="component" value="Unassembled WGS sequence"/>
</dbReference>
<reference evidence="10 11" key="1">
    <citation type="journal article" date="2013" name="Int. J. Syst. Evol. Microbiol.">
        <title>Aquimarina gracilis sp. nov., isolated from the gut microflora of a mussel, Mytilus coruscus, and emended description of Aquimarina spongiae.</title>
        <authorList>
            <person name="Park S.C."/>
            <person name="Choe H.N."/>
            <person name="Baik K.S."/>
            <person name="Seong C.N."/>
        </authorList>
    </citation>
    <scope>NUCLEOTIDE SEQUENCE [LARGE SCALE GENOMIC DNA]</scope>
    <source>
        <strain evidence="10 11">PSC32</strain>
    </source>
</reference>
<dbReference type="Pfam" id="PF02518">
    <property type="entry name" value="HATPase_c"/>
    <property type="match status" value="1"/>
</dbReference>
<evidence type="ECO:0000256" key="6">
    <source>
        <dbReference type="PROSITE-ProRule" id="PRU00169"/>
    </source>
</evidence>
<dbReference type="InterPro" id="IPR036097">
    <property type="entry name" value="HisK_dim/P_sf"/>
</dbReference>
<dbReference type="InterPro" id="IPR004358">
    <property type="entry name" value="Sig_transdc_His_kin-like_C"/>
</dbReference>
<dbReference type="InterPro" id="IPR001789">
    <property type="entry name" value="Sig_transdc_resp-reg_receiver"/>
</dbReference>
<dbReference type="InterPro" id="IPR036890">
    <property type="entry name" value="HATPase_C_sf"/>
</dbReference>
<evidence type="ECO:0000256" key="1">
    <source>
        <dbReference type="ARBA" id="ARBA00000085"/>
    </source>
</evidence>
<feature type="domain" description="Histidine kinase" evidence="8">
    <location>
        <begin position="297"/>
        <end position="515"/>
    </location>
</feature>
<dbReference type="PROSITE" id="PS50110">
    <property type="entry name" value="RESPONSE_REGULATORY"/>
    <property type="match status" value="1"/>
</dbReference>
<evidence type="ECO:0000313" key="11">
    <source>
        <dbReference type="Proteomes" id="UP001327027"/>
    </source>
</evidence>
<name>A0ABU5ZWE6_9FLAO</name>
<dbReference type="InterPro" id="IPR005467">
    <property type="entry name" value="His_kinase_dom"/>
</dbReference>
<sequence>MNEEENAWLQEQDSITVAIYPYHPPYQIINKEGNVDGIFSEYMELIEQKIGYTFKKNIYDTWPSLMDDVEKGKVDIVVEMHPTKNREAYLNFYALLFESPQVVVTRKNKFSGRKLSDFKNKTIILPEDYAIAEIIKQKEPEIVLATGKDDLSCLQELNHGKYDAYIGPRAVVNYIIRANNLNDLEITGETQFNYNSGIAVFKENKTLNAIFSKATKSITRSEKQAILDNWIFNVVTPFYQKTSFWVLLSAIILFATLVISLINRYLKYKIRQKTKELRIAKELAEESNQLKTAFIHNISHEVRTPMNGIIGFSELLNDPGTTPEKQREYSKIIIESSHQLIRIIDDIIEISKLQTNQVELQLEEVNLNELLETLFSQFQNLAIDKKIAIHLDNKLTEEEGTILMDKSKIRKILTNLIDNAIKFTQKGLVEISSEVKANKLFITIRDTGIGINTKDQEIIFKNFSQSEKEVTKSYDGLGLGLSIAKKNAELLKGNITFNSILGKGSTFTLEVPHHPIFDPGKDNRNMNTSTTQELPIKQVILIVEDGDVNFLFLKTILLKMLGYKFVIHRAENGKEAVDICENNKDIDLVLMDIRMPVMDGYTATKKIKKMRPGLPVVAQTAYSTEEDIQKALDAGCDDFVSKPVDRKLLRPIIGRYFSSFSQ</sequence>
<dbReference type="InterPro" id="IPR011006">
    <property type="entry name" value="CheY-like_superfamily"/>
</dbReference>
<feature type="modified residue" description="4-aspartylphosphate" evidence="6">
    <location>
        <position position="592"/>
    </location>
</feature>
<dbReference type="Pfam" id="PF00512">
    <property type="entry name" value="HisKA"/>
    <property type="match status" value="1"/>
</dbReference>
<dbReference type="CDD" id="cd00082">
    <property type="entry name" value="HisKA"/>
    <property type="match status" value="1"/>
</dbReference>
<feature type="transmembrane region" description="Helical" evidence="7">
    <location>
        <begin position="244"/>
        <end position="266"/>
    </location>
</feature>
<accession>A0ABU5ZWE6</accession>
<dbReference type="PANTHER" id="PTHR43047:SF72">
    <property type="entry name" value="OSMOSENSING HISTIDINE PROTEIN KINASE SLN1"/>
    <property type="match status" value="1"/>
</dbReference>
<keyword evidence="3 6" id="KW-0597">Phosphoprotein</keyword>
<evidence type="ECO:0000256" key="4">
    <source>
        <dbReference type="ARBA" id="ARBA00022679"/>
    </source>
</evidence>
<evidence type="ECO:0000259" key="8">
    <source>
        <dbReference type="PROSITE" id="PS50109"/>
    </source>
</evidence>
<dbReference type="PANTHER" id="PTHR43047">
    <property type="entry name" value="TWO-COMPONENT HISTIDINE PROTEIN KINASE"/>
    <property type="match status" value="1"/>
</dbReference>
<keyword evidence="4" id="KW-0808">Transferase</keyword>
<dbReference type="EMBL" id="JAYKLX010000005">
    <property type="protein sequence ID" value="MEB3346199.1"/>
    <property type="molecule type" value="Genomic_DNA"/>
</dbReference>
<proteinExistence type="predicted"/>
<dbReference type="SMART" id="SM00448">
    <property type="entry name" value="REC"/>
    <property type="match status" value="1"/>
</dbReference>
<dbReference type="Gene3D" id="3.40.190.10">
    <property type="entry name" value="Periplasmic binding protein-like II"/>
    <property type="match status" value="2"/>
</dbReference>
<dbReference type="SMART" id="SM00062">
    <property type="entry name" value="PBPb"/>
    <property type="match status" value="1"/>
</dbReference>
<dbReference type="Pfam" id="PF00072">
    <property type="entry name" value="Response_reg"/>
    <property type="match status" value="1"/>
</dbReference>
<dbReference type="SMART" id="SM00387">
    <property type="entry name" value="HATPase_c"/>
    <property type="match status" value="1"/>
</dbReference>
<comment type="catalytic activity">
    <reaction evidence="1">
        <text>ATP + protein L-histidine = ADP + protein N-phospho-L-histidine.</text>
        <dbReference type="EC" id="2.7.13.3"/>
    </reaction>
</comment>
<gene>
    <name evidence="10" type="ORF">U6A24_12045</name>
</gene>
<dbReference type="InterPro" id="IPR003661">
    <property type="entry name" value="HisK_dim/P_dom"/>
</dbReference>
<keyword evidence="11" id="KW-1185">Reference proteome</keyword>
<dbReference type="Pfam" id="PF00497">
    <property type="entry name" value="SBP_bac_3"/>
    <property type="match status" value="1"/>
</dbReference>
<keyword evidence="7" id="KW-0472">Membrane</keyword>
<evidence type="ECO:0000256" key="3">
    <source>
        <dbReference type="ARBA" id="ARBA00022553"/>
    </source>
</evidence>
<dbReference type="CDD" id="cd17546">
    <property type="entry name" value="REC_hyHK_CKI1_RcsC-like"/>
    <property type="match status" value="1"/>
</dbReference>
<dbReference type="RefSeq" id="WP_324180224.1">
    <property type="nucleotide sequence ID" value="NZ_BAABAW010000024.1"/>
</dbReference>
<dbReference type="InterPro" id="IPR001638">
    <property type="entry name" value="Solute-binding_3/MltF_N"/>
</dbReference>
<protein>
    <recommendedName>
        <fullName evidence="2">histidine kinase</fullName>
        <ecNumber evidence="2">2.7.13.3</ecNumber>
    </recommendedName>
</protein>